<dbReference type="STRING" id="1307839.L21SP5_00371"/>
<reference evidence="1 2" key="1">
    <citation type="submission" date="2015-11" db="EMBL/GenBank/DDBJ databases">
        <title>Description and complete genome sequence of a novel strain predominating in hypersaline microbial mats and representing a new family of the Bacteriodetes phylum.</title>
        <authorList>
            <person name="Spring S."/>
            <person name="Bunk B."/>
            <person name="Sproer C."/>
            <person name="Klenk H.-P."/>
        </authorList>
    </citation>
    <scope>NUCLEOTIDE SEQUENCE [LARGE SCALE GENOMIC DNA]</scope>
    <source>
        <strain evidence="1 2">L21-Spi-D4</strain>
    </source>
</reference>
<dbReference type="KEGG" id="blq:L21SP5_00371"/>
<dbReference type="RefSeq" id="WP_057951637.1">
    <property type="nucleotide sequence ID" value="NZ_CP013118.1"/>
</dbReference>
<dbReference type="Proteomes" id="UP000064893">
    <property type="component" value="Chromosome"/>
</dbReference>
<dbReference type="EMBL" id="CP013118">
    <property type="protein sequence ID" value="ALO14050.1"/>
    <property type="molecule type" value="Genomic_DNA"/>
</dbReference>
<accession>A0A0S2HVH6</accession>
<sequence>MELFTYNRDEFGNRYKIHWLEQDWGTNNQTFTVNYSNDFEGGGQFDIDFEVEGKSNDDEAGESYVEYIDDTDGEGYMYSTGILNFWINQQ</sequence>
<protein>
    <submittedName>
        <fullName evidence="1">Uncharacterized protein</fullName>
    </submittedName>
</protein>
<gene>
    <name evidence="1" type="ORF">L21SP5_00371</name>
</gene>
<dbReference type="AlphaFoldDB" id="A0A0S2HVH6"/>
<evidence type="ECO:0000313" key="2">
    <source>
        <dbReference type="Proteomes" id="UP000064893"/>
    </source>
</evidence>
<keyword evidence="2" id="KW-1185">Reference proteome</keyword>
<evidence type="ECO:0000313" key="1">
    <source>
        <dbReference type="EMBL" id="ALO14050.1"/>
    </source>
</evidence>
<organism evidence="1 2">
    <name type="scientific">Salinivirga cyanobacteriivorans</name>
    <dbReference type="NCBI Taxonomy" id="1307839"/>
    <lineage>
        <taxon>Bacteria</taxon>
        <taxon>Pseudomonadati</taxon>
        <taxon>Bacteroidota</taxon>
        <taxon>Bacteroidia</taxon>
        <taxon>Bacteroidales</taxon>
        <taxon>Salinivirgaceae</taxon>
        <taxon>Salinivirga</taxon>
    </lineage>
</organism>
<name>A0A0S2HVH6_9BACT</name>
<proteinExistence type="predicted"/>